<feature type="region of interest" description="Disordered" evidence="5">
    <location>
        <begin position="251"/>
        <end position="304"/>
    </location>
</feature>
<dbReference type="InterPro" id="IPR001356">
    <property type="entry name" value="HD"/>
</dbReference>
<feature type="compositionally biased region" description="Polar residues" evidence="5">
    <location>
        <begin position="289"/>
        <end position="300"/>
    </location>
</feature>
<sequence length="437" mass="47239">MSLLERVAEVETVLADAATAGTIEKFQLLLDKWTALEADIDNLAAPDPAVIDAARVVASEIAIFTKSLLAAREEQDAHLAAFMELADPDRDAPVIRKEAKPTRRASPKPSPIPSTIKTKDSLQPAYIEPAYKWLLKHLYSPYPSQSVKESLASESSCAVSRITDWFSSMRRRIGWTALLRSEFGRRRADMLAAAARYFHPASTQPLAPGLQGRFAEIELNAREVYGERFIPSALSNKIAAAVKDMTPDLREQARSLPVSDVGASTSSPSRKRRLSESALSPPLKKPRQRQVSDPTPTASSPADIFALSGDPADLAAWFADPGPALDLFDPNVVLDIHAFDPAAFLELDTPPPLTPLGLPQTTLTLSAAAAGPVPPLDLSMMEVLGIDCSLDALGLPLADPLVYQPDDFVGHGFGDPNYFDSYIPFAFPLDASVQCIT</sequence>
<dbReference type="SUPFAM" id="SSF46689">
    <property type="entry name" value="Homeodomain-like"/>
    <property type="match status" value="1"/>
</dbReference>
<dbReference type="Pfam" id="PF05920">
    <property type="entry name" value="Homeobox_KN"/>
    <property type="match status" value="1"/>
</dbReference>
<dbReference type="Pfam" id="PF12737">
    <property type="entry name" value="Mating_C"/>
    <property type="match status" value="1"/>
</dbReference>
<dbReference type="RefSeq" id="XP_037222102.1">
    <property type="nucleotide sequence ID" value="XM_037361810.1"/>
</dbReference>
<gene>
    <name evidence="8" type="ORF">MIND_00501600</name>
</gene>
<feature type="domain" description="Mating-type protein C-terminal" evidence="7">
    <location>
        <begin position="208"/>
        <end position="254"/>
    </location>
</feature>
<feature type="region of interest" description="Disordered" evidence="5">
    <location>
        <begin position="98"/>
        <end position="117"/>
    </location>
</feature>
<dbReference type="Gene3D" id="1.10.10.60">
    <property type="entry name" value="Homeodomain-like"/>
    <property type="match status" value="1"/>
</dbReference>
<dbReference type="GO" id="GO:0003677">
    <property type="term" value="F:DNA binding"/>
    <property type="evidence" value="ECO:0007669"/>
    <property type="project" value="UniProtKB-KW"/>
</dbReference>
<keyword evidence="3 8" id="KW-0371">Homeobox</keyword>
<keyword evidence="4" id="KW-0539">Nucleus</keyword>
<reference evidence="8" key="1">
    <citation type="submission" date="2020-05" db="EMBL/GenBank/DDBJ databases">
        <title>Mycena genomes resolve the evolution of fungal bioluminescence.</title>
        <authorList>
            <person name="Tsai I.J."/>
        </authorList>
    </citation>
    <scope>NUCLEOTIDE SEQUENCE</scope>
    <source>
        <strain evidence="8">171206Taipei</strain>
    </source>
</reference>
<dbReference type="InterPro" id="IPR024441">
    <property type="entry name" value="Homeodomain1_C"/>
</dbReference>
<keyword evidence="9" id="KW-1185">Reference proteome</keyword>
<name>A0A8H6W9X4_9AGAR</name>
<feature type="domain" description="KN homeodomain" evidence="6">
    <location>
        <begin position="133"/>
        <end position="172"/>
    </location>
</feature>
<evidence type="ECO:0000259" key="7">
    <source>
        <dbReference type="Pfam" id="PF12737"/>
    </source>
</evidence>
<dbReference type="AlphaFoldDB" id="A0A8H6W9X4"/>
<evidence type="ECO:0000256" key="4">
    <source>
        <dbReference type="ARBA" id="ARBA00023242"/>
    </source>
</evidence>
<dbReference type="OrthoDB" id="250329at2759"/>
<evidence type="ECO:0000256" key="5">
    <source>
        <dbReference type="SAM" id="MobiDB-lite"/>
    </source>
</evidence>
<dbReference type="CDD" id="cd00086">
    <property type="entry name" value="homeodomain"/>
    <property type="match status" value="1"/>
</dbReference>
<dbReference type="GO" id="GO:0006355">
    <property type="term" value="P:regulation of DNA-templated transcription"/>
    <property type="evidence" value="ECO:0007669"/>
    <property type="project" value="InterPro"/>
</dbReference>
<dbReference type="EMBL" id="JACAZF010000004">
    <property type="protein sequence ID" value="KAF7307083.1"/>
    <property type="molecule type" value="Genomic_DNA"/>
</dbReference>
<comment type="similarity">
    <text evidence="1">Belongs to the TALE/M-ATYP homeobox family.</text>
</comment>
<keyword evidence="2 8" id="KW-0238">DNA-binding</keyword>
<dbReference type="InterPro" id="IPR009057">
    <property type="entry name" value="Homeodomain-like_sf"/>
</dbReference>
<evidence type="ECO:0000256" key="2">
    <source>
        <dbReference type="ARBA" id="ARBA00023125"/>
    </source>
</evidence>
<protein>
    <submittedName>
        <fullName evidence="8">Homeodomain 1</fullName>
    </submittedName>
</protein>
<proteinExistence type="inferred from homology"/>
<evidence type="ECO:0000256" key="3">
    <source>
        <dbReference type="ARBA" id="ARBA00023155"/>
    </source>
</evidence>
<evidence type="ECO:0000313" key="8">
    <source>
        <dbReference type="EMBL" id="KAF7307083.1"/>
    </source>
</evidence>
<evidence type="ECO:0000256" key="1">
    <source>
        <dbReference type="ARBA" id="ARBA00005800"/>
    </source>
</evidence>
<organism evidence="8 9">
    <name type="scientific">Mycena indigotica</name>
    <dbReference type="NCBI Taxonomy" id="2126181"/>
    <lineage>
        <taxon>Eukaryota</taxon>
        <taxon>Fungi</taxon>
        <taxon>Dikarya</taxon>
        <taxon>Basidiomycota</taxon>
        <taxon>Agaricomycotina</taxon>
        <taxon>Agaricomycetes</taxon>
        <taxon>Agaricomycetidae</taxon>
        <taxon>Agaricales</taxon>
        <taxon>Marasmiineae</taxon>
        <taxon>Mycenaceae</taxon>
        <taxon>Mycena</taxon>
    </lineage>
</organism>
<dbReference type="InterPro" id="IPR008422">
    <property type="entry name" value="KN_HD"/>
</dbReference>
<dbReference type="Proteomes" id="UP000636479">
    <property type="component" value="Unassembled WGS sequence"/>
</dbReference>
<accession>A0A8H6W9X4</accession>
<dbReference type="GeneID" id="59344326"/>
<evidence type="ECO:0000259" key="6">
    <source>
        <dbReference type="Pfam" id="PF05920"/>
    </source>
</evidence>
<evidence type="ECO:0000313" key="9">
    <source>
        <dbReference type="Proteomes" id="UP000636479"/>
    </source>
</evidence>
<comment type="caution">
    <text evidence="8">The sequence shown here is derived from an EMBL/GenBank/DDBJ whole genome shotgun (WGS) entry which is preliminary data.</text>
</comment>